<keyword evidence="5" id="KW-1133">Transmembrane helix</keyword>
<evidence type="ECO:0000256" key="11">
    <source>
        <dbReference type="ARBA" id="ARBA00042775"/>
    </source>
</evidence>
<dbReference type="PANTHER" id="PTHR47529:SF1">
    <property type="entry name" value="PERIPLASMIC CHAPERONE PPID"/>
    <property type="match status" value="1"/>
</dbReference>
<dbReference type="InterPro" id="IPR046357">
    <property type="entry name" value="PPIase_dom_sf"/>
</dbReference>
<evidence type="ECO:0000256" key="1">
    <source>
        <dbReference type="ARBA" id="ARBA00004382"/>
    </source>
</evidence>
<keyword evidence="6" id="KW-0472">Membrane</keyword>
<dbReference type="GO" id="GO:0016853">
    <property type="term" value="F:isomerase activity"/>
    <property type="evidence" value="ECO:0007669"/>
    <property type="project" value="UniProtKB-KW"/>
</dbReference>
<evidence type="ECO:0000256" key="10">
    <source>
        <dbReference type="ARBA" id="ARBA00040743"/>
    </source>
</evidence>
<keyword evidence="3" id="KW-0997">Cell inner membrane</keyword>
<dbReference type="InterPro" id="IPR052029">
    <property type="entry name" value="PpiD_chaperone"/>
</dbReference>
<evidence type="ECO:0000313" key="15">
    <source>
        <dbReference type="Proteomes" id="UP000290682"/>
    </source>
</evidence>
<dbReference type="Pfam" id="PF13624">
    <property type="entry name" value="SurA_N_3"/>
    <property type="match status" value="1"/>
</dbReference>
<reference evidence="14 15" key="1">
    <citation type="submission" date="2018-10" db="EMBL/GenBank/DDBJ databases">
        <title>Draft genome of Fastidiocella sp. strain 375T, a bacterium isolated from a karstic cave dripping water.</title>
        <authorList>
            <person name="Coelho C."/>
            <person name="Verissimo A."/>
            <person name="Tiago I."/>
        </authorList>
    </citation>
    <scope>NUCLEOTIDE SEQUENCE [LARGE SCALE GENOMIC DNA]</scope>
    <source>
        <strain evidence="14 15">CAVE-375</strain>
    </source>
</reference>
<dbReference type="PANTHER" id="PTHR47529">
    <property type="entry name" value="PEPTIDYL-PROLYL CIS-TRANS ISOMERASE D"/>
    <property type="match status" value="1"/>
</dbReference>
<dbReference type="Gene3D" id="1.10.4030.10">
    <property type="entry name" value="Porin chaperone SurA, peptide-binding domain"/>
    <property type="match status" value="1"/>
</dbReference>
<dbReference type="Proteomes" id="UP000290682">
    <property type="component" value="Unassembled WGS sequence"/>
</dbReference>
<name>A0ABY0FEK5_9NEIS</name>
<evidence type="ECO:0000256" key="2">
    <source>
        <dbReference type="ARBA" id="ARBA00022475"/>
    </source>
</evidence>
<protein>
    <recommendedName>
        <fullName evidence="10">Periplasmic chaperone PpiD</fullName>
    </recommendedName>
    <alternativeName>
        <fullName evidence="11">Periplasmic folding chaperone</fullName>
    </alternativeName>
</protein>
<comment type="subcellular location">
    <subcellularLocation>
        <location evidence="1">Cell inner membrane</location>
        <topology evidence="1">Single-pass type II membrane protein</topology>
        <orientation evidence="1">Periplasmic side</orientation>
    </subcellularLocation>
</comment>
<evidence type="ECO:0000256" key="5">
    <source>
        <dbReference type="ARBA" id="ARBA00022989"/>
    </source>
</evidence>
<keyword evidence="7" id="KW-0143">Chaperone</keyword>
<keyword evidence="8 12" id="KW-0413">Isomerase</keyword>
<organism evidence="14 15">
    <name type="scientific">Crenobacter cavernae</name>
    <dbReference type="NCBI Taxonomy" id="2290923"/>
    <lineage>
        <taxon>Bacteria</taxon>
        <taxon>Pseudomonadati</taxon>
        <taxon>Pseudomonadota</taxon>
        <taxon>Betaproteobacteria</taxon>
        <taxon>Neisseriales</taxon>
        <taxon>Neisseriaceae</taxon>
        <taxon>Crenobacter</taxon>
    </lineage>
</organism>
<dbReference type="InterPro" id="IPR023058">
    <property type="entry name" value="PPIase_PpiC_CS"/>
</dbReference>
<comment type="similarity">
    <text evidence="9">Belongs to the PpiD chaperone family.</text>
</comment>
<dbReference type="SUPFAM" id="SSF109998">
    <property type="entry name" value="Triger factor/SurA peptide-binding domain-like"/>
    <property type="match status" value="1"/>
</dbReference>
<keyword evidence="12" id="KW-0697">Rotamase</keyword>
<dbReference type="SUPFAM" id="SSF54534">
    <property type="entry name" value="FKBP-like"/>
    <property type="match status" value="1"/>
</dbReference>
<gene>
    <name evidence="14" type="ORF">EBB06_13020</name>
</gene>
<keyword evidence="2" id="KW-1003">Cell membrane</keyword>
<evidence type="ECO:0000256" key="4">
    <source>
        <dbReference type="ARBA" id="ARBA00022692"/>
    </source>
</evidence>
<dbReference type="InterPro" id="IPR000297">
    <property type="entry name" value="PPIase_PpiC"/>
</dbReference>
<dbReference type="EMBL" id="REGR01000014">
    <property type="protein sequence ID" value="RXZ42804.1"/>
    <property type="molecule type" value="Genomic_DNA"/>
</dbReference>
<evidence type="ECO:0000256" key="7">
    <source>
        <dbReference type="ARBA" id="ARBA00023186"/>
    </source>
</evidence>
<evidence type="ECO:0000256" key="12">
    <source>
        <dbReference type="PROSITE-ProRule" id="PRU00278"/>
    </source>
</evidence>
<evidence type="ECO:0000256" key="9">
    <source>
        <dbReference type="ARBA" id="ARBA00038408"/>
    </source>
</evidence>
<dbReference type="Pfam" id="PF13616">
    <property type="entry name" value="Rotamase_3"/>
    <property type="match status" value="1"/>
</dbReference>
<evidence type="ECO:0000256" key="3">
    <source>
        <dbReference type="ARBA" id="ARBA00022519"/>
    </source>
</evidence>
<evidence type="ECO:0000256" key="6">
    <source>
        <dbReference type="ARBA" id="ARBA00023136"/>
    </source>
</evidence>
<keyword evidence="4" id="KW-0812">Transmembrane</keyword>
<keyword evidence="15" id="KW-1185">Reference proteome</keyword>
<evidence type="ECO:0000259" key="13">
    <source>
        <dbReference type="PROSITE" id="PS50198"/>
    </source>
</evidence>
<dbReference type="InterPro" id="IPR027304">
    <property type="entry name" value="Trigger_fact/SurA_dom_sf"/>
</dbReference>
<dbReference type="PROSITE" id="PS50198">
    <property type="entry name" value="PPIC_PPIASE_2"/>
    <property type="match status" value="1"/>
</dbReference>
<comment type="caution">
    <text evidence="14">The sequence shown here is derived from an EMBL/GenBank/DDBJ whole genome shotgun (WGS) entry which is preliminary data.</text>
</comment>
<sequence length="610" mass="65790">MFDFVQNNRLALQVILGAVALTFVGFGVGSYTSAVDDPYLAKVDKVKIYKKDLDRALEGQPADAATRQAALENLIRQELLLAEGRHQGLSASPEALRQVIASLPVLQENGRFSEARYREFLANRNLTPQAFEAQIAREVVLKEQLLPFLDGQFVSRTQVAQVARLMGESRVLKLALLKPEAFAGELKLDDAALKAYYSANAKRFKSPEAVKLEYLVLSQEALAARQSVSDAEVAKYLQDHAGDVGKEERRASHILLTVPAGAKPADKAKVKMEADAILKDVRANPAKFAELAKVRSQDPGSAVNGGDLGFFAQGMMVKPFNDAVFSLKPGQISDLVETEFGYHIIRLDEVKAPDQTAARAEAAERIKRQKASAAFRAEVEKLGDLVYQQGGSLKPAADALGLKVESADWLVKGDKNVVQPLFANPKLLEAAFSDEVVKKKQNSEPVDVGNNTAVVVRAVEHRPERAQAIAEVKDVIRAELVAREGAKLAEARGKAMLADLKAGKPVAGLSWADAGEVSRRAPGSLSIAELREAFSVPVKNVPAYAGAKRDNGEYVLINVVGVNAPKAADPAEGPQIAALLGEVSANAQATSYLGFLREKYKVTVSQQPAE</sequence>
<accession>A0ABY0FEK5</accession>
<proteinExistence type="inferred from homology"/>
<feature type="domain" description="PpiC" evidence="13">
    <location>
        <begin position="246"/>
        <end position="349"/>
    </location>
</feature>
<evidence type="ECO:0000313" key="14">
    <source>
        <dbReference type="EMBL" id="RXZ42804.1"/>
    </source>
</evidence>
<dbReference type="Gene3D" id="3.10.50.40">
    <property type="match status" value="1"/>
</dbReference>
<dbReference type="PROSITE" id="PS01096">
    <property type="entry name" value="PPIC_PPIASE_1"/>
    <property type="match status" value="1"/>
</dbReference>
<dbReference type="RefSeq" id="WP_129213587.1">
    <property type="nucleotide sequence ID" value="NZ_REGR01000014.1"/>
</dbReference>
<evidence type="ECO:0000256" key="8">
    <source>
        <dbReference type="ARBA" id="ARBA00023235"/>
    </source>
</evidence>